<comment type="cofactor">
    <cofactor evidence="1">
        <name>Mg(2+)</name>
        <dbReference type="ChEBI" id="CHEBI:18420"/>
    </cofactor>
</comment>
<organism evidence="5 6">
    <name type="scientific">Pseudovibrio axinellae</name>
    <dbReference type="NCBI Taxonomy" id="989403"/>
    <lineage>
        <taxon>Bacteria</taxon>
        <taxon>Pseudomonadati</taxon>
        <taxon>Pseudomonadota</taxon>
        <taxon>Alphaproteobacteria</taxon>
        <taxon>Hyphomicrobiales</taxon>
        <taxon>Stappiaceae</taxon>
        <taxon>Pseudovibrio</taxon>
    </lineage>
</organism>
<dbReference type="PROSITE" id="PS00893">
    <property type="entry name" value="NUDIX_BOX"/>
    <property type="match status" value="1"/>
</dbReference>
<dbReference type="PROSITE" id="PS51462">
    <property type="entry name" value="NUDIX"/>
    <property type="match status" value="1"/>
</dbReference>
<evidence type="ECO:0000313" key="5">
    <source>
        <dbReference type="EMBL" id="KZL16744.1"/>
    </source>
</evidence>
<dbReference type="InterPro" id="IPR000086">
    <property type="entry name" value="NUDIX_hydrolase_dom"/>
</dbReference>
<evidence type="ECO:0000259" key="4">
    <source>
        <dbReference type="PROSITE" id="PS51462"/>
    </source>
</evidence>
<dbReference type="Gene3D" id="3.90.79.10">
    <property type="entry name" value="Nucleoside Triphosphate Pyrophosphohydrolase"/>
    <property type="match status" value="1"/>
</dbReference>
<dbReference type="SUPFAM" id="SSF55811">
    <property type="entry name" value="Nudix"/>
    <property type="match status" value="1"/>
</dbReference>
<dbReference type="RefSeq" id="WP_068008381.1">
    <property type="nucleotide sequence ID" value="NZ_FOFM01000004.1"/>
</dbReference>
<evidence type="ECO:0000256" key="1">
    <source>
        <dbReference type="ARBA" id="ARBA00001946"/>
    </source>
</evidence>
<dbReference type="PRINTS" id="PR00502">
    <property type="entry name" value="NUDIXFAMILY"/>
</dbReference>
<dbReference type="OrthoDB" id="9761969at2"/>
<dbReference type="Proteomes" id="UP000076577">
    <property type="component" value="Unassembled WGS sequence"/>
</dbReference>
<dbReference type="STRING" id="989403.SAMN05421798_104149"/>
<sequence length="161" mass="18985">MRERPAARLFGLDEDNRLLLFRYDWTLRDPKVVTHWTTPGGALDDGETYEEAAHRELFEETGLKVTVGEPVFHRTAQFQMGTGEWVNAEERYYIIRTSCFEIPRERIDHPTSTIKKNYRWWKLDELQQSEDVIYPEQLADVIVQLCSRPEHMNKLGPIVFS</sequence>
<name>A0A165WNY3_9HYPH</name>
<proteinExistence type="inferred from homology"/>
<dbReference type="AlphaFoldDB" id="A0A165WNY3"/>
<protein>
    <submittedName>
        <fullName evidence="5">RNA pyrophosphohydrolase</fullName>
    </submittedName>
</protein>
<comment type="caution">
    <text evidence="5">The sequence shown here is derived from an EMBL/GenBank/DDBJ whole genome shotgun (WGS) entry which is preliminary data.</text>
</comment>
<keyword evidence="6" id="KW-1185">Reference proteome</keyword>
<evidence type="ECO:0000313" key="6">
    <source>
        <dbReference type="Proteomes" id="UP000076577"/>
    </source>
</evidence>
<dbReference type="InterPro" id="IPR015797">
    <property type="entry name" value="NUDIX_hydrolase-like_dom_sf"/>
</dbReference>
<evidence type="ECO:0000256" key="2">
    <source>
        <dbReference type="ARBA" id="ARBA00022801"/>
    </source>
</evidence>
<dbReference type="EMBL" id="LMCB01000044">
    <property type="protein sequence ID" value="KZL16744.1"/>
    <property type="molecule type" value="Genomic_DNA"/>
</dbReference>
<dbReference type="CDD" id="cd04685">
    <property type="entry name" value="NUDIX_Hydrolase"/>
    <property type="match status" value="1"/>
</dbReference>
<feature type="domain" description="Nudix hydrolase" evidence="4">
    <location>
        <begin position="2"/>
        <end position="144"/>
    </location>
</feature>
<dbReference type="PANTHER" id="PTHR43046:SF14">
    <property type="entry name" value="MUTT_NUDIX FAMILY PROTEIN"/>
    <property type="match status" value="1"/>
</dbReference>
<dbReference type="Pfam" id="PF00293">
    <property type="entry name" value="NUDIX"/>
    <property type="match status" value="1"/>
</dbReference>
<keyword evidence="2 3" id="KW-0378">Hydrolase</keyword>
<comment type="similarity">
    <text evidence="3">Belongs to the Nudix hydrolase family.</text>
</comment>
<accession>A0A165WNY3</accession>
<dbReference type="PATRIC" id="fig|989403.3.peg.3612"/>
<gene>
    <name evidence="5" type="primary">rppH_4</name>
    <name evidence="5" type="ORF">PsAD2_03361</name>
</gene>
<reference evidence="5 6" key="1">
    <citation type="journal article" date="2016" name="Front. Microbiol.">
        <title>Comparative Genomic Analysis Reveals a Diverse Repertoire of Genes Involved in Prokaryote-Eukaryote Interactions within the Pseudovibrio Genus.</title>
        <authorList>
            <person name="Romano S."/>
            <person name="Fernandez-Guerra A."/>
            <person name="Reen F.J."/>
            <person name="Glockner F.O."/>
            <person name="Crowley S.P."/>
            <person name="O'Sullivan O."/>
            <person name="Cotter P.D."/>
            <person name="Adams C."/>
            <person name="Dobson A.D."/>
            <person name="O'Gara F."/>
        </authorList>
    </citation>
    <scope>NUCLEOTIDE SEQUENCE [LARGE SCALE GENOMIC DNA]</scope>
    <source>
        <strain evidence="5 6">Ad2</strain>
    </source>
</reference>
<dbReference type="InterPro" id="IPR020084">
    <property type="entry name" value="NUDIX_hydrolase_CS"/>
</dbReference>
<dbReference type="PANTHER" id="PTHR43046">
    <property type="entry name" value="GDP-MANNOSE MANNOSYL HYDROLASE"/>
    <property type="match status" value="1"/>
</dbReference>
<dbReference type="InterPro" id="IPR020476">
    <property type="entry name" value="Nudix_hydrolase"/>
</dbReference>
<dbReference type="GO" id="GO:0016787">
    <property type="term" value="F:hydrolase activity"/>
    <property type="evidence" value="ECO:0007669"/>
    <property type="project" value="UniProtKB-KW"/>
</dbReference>
<evidence type="ECO:0000256" key="3">
    <source>
        <dbReference type="RuleBase" id="RU003476"/>
    </source>
</evidence>